<sequence length="200" mass="22375">MKKFIPILSACWLFAYCQSPADAIKEAFNKVNQSLDSSNEIIVAAYEQHYASIRKNRQRDTSLAMKADSIYSTTVTTSNYLDSLMQEIKTKDSSGTKSNIAGKMLIGTNAEKRLSSLLLQHDKHISEYITDSSQLRSEGNLITNEVKTNPGWAKDLFEMTPTMSAITILHSLQMEVINNCKFVLLKIQLQMTGSTPAIKQ</sequence>
<feature type="domain" description="Gliding motility-associated protein GldM N-terminal" evidence="2">
    <location>
        <begin position="26"/>
        <end position="179"/>
    </location>
</feature>
<proteinExistence type="predicted"/>
<evidence type="ECO:0000259" key="2">
    <source>
        <dbReference type="Pfam" id="PF12081"/>
    </source>
</evidence>
<dbReference type="InterPro" id="IPR022720">
    <property type="entry name" value="Motility-assoc_prot_GldM_N"/>
</dbReference>
<reference evidence="3" key="1">
    <citation type="submission" date="2023-03" db="EMBL/GenBank/DDBJ databases">
        <title>Andean soil-derived lignocellulolytic bacterial consortium as a source of novel taxa and putative plastic-active enzymes.</title>
        <authorList>
            <person name="Diaz-Garcia L."/>
            <person name="Chuvochina M."/>
            <person name="Feuerriegel G."/>
            <person name="Bunk B."/>
            <person name="Sproer C."/>
            <person name="Streit W.R."/>
            <person name="Rodriguez L.M."/>
            <person name="Overmann J."/>
            <person name="Jimenez D.J."/>
        </authorList>
    </citation>
    <scope>NUCLEOTIDE SEQUENCE</scope>
    <source>
        <strain evidence="3">MAG 7</strain>
    </source>
</reference>
<gene>
    <name evidence="3" type="ORF">P0Y53_09735</name>
</gene>
<evidence type="ECO:0000256" key="1">
    <source>
        <dbReference type="SAM" id="SignalP"/>
    </source>
</evidence>
<evidence type="ECO:0000313" key="4">
    <source>
        <dbReference type="Proteomes" id="UP001220610"/>
    </source>
</evidence>
<feature type="signal peptide" evidence="1">
    <location>
        <begin position="1"/>
        <end position="21"/>
    </location>
</feature>
<name>A0AAJ5WWA8_9BACT</name>
<dbReference type="EMBL" id="CP119311">
    <property type="protein sequence ID" value="WEK37782.1"/>
    <property type="molecule type" value="Genomic_DNA"/>
</dbReference>
<dbReference type="Proteomes" id="UP001220610">
    <property type="component" value="Chromosome"/>
</dbReference>
<protein>
    <recommendedName>
        <fullName evidence="2">Gliding motility-associated protein GldM N-terminal domain-containing protein</fullName>
    </recommendedName>
</protein>
<evidence type="ECO:0000313" key="3">
    <source>
        <dbReference type="EMBL" id="WEK37782.1"/>
    </source>
</evidence>
<accession>A0AAJ5WWA8</accession>
<dbReference type="AlphaFoldDB" id="A0AAJ5WWA8"/>
<feature type="chain" id="PRO_5042525799" description="Gliding motility-associated protein GldM N-terminal domain-containing protein" evidence="1">
    <location>
        <begin position="22"/>
        <end position="200"/>
    </location>
</feature>
<dbReference type="Pfam" id="PF12081">
    <property type="entry name" value="GldM_1st"/>
    <property type="match status" value="1"/>
</dbReference>
<organism evidence="3 4">
    <name type="scientific">Candidatus Pseudobacter hemicellulosilyticus</name>
    <dbReference type="NCBI Taxonomy" id="3121375"/>
    <lineage>
        <taxon>Bacteria</taxon>
        <taxon>Pseudomonadati</taxon>
        <taxon>Bacteroidota</taxon>
        <taxon>Chitinophagia</taxon>
        <taxon>Chitinophagales</taxon>
        <taxon>Chitinophagaceae</taxon>
        <taxon>Pseudobacter</taxon>
    </lineage>
</organism>
<keyword evidence="1" id="KW-0732">Signal</keyword>